<dbReference type="Gene3D" id="3.40.50.12780">
    <property type="entry name" value="N-terminal domain of ligase-like"/>
    <property type="match status" value="1"/>
</dbReference>
<evidence type="ECO:0000259" key="4">
    <source>
        <dbReference type="Pfam" id="PF13193"/>
    </source>
</evidence>
<feature type="domain" description="AMP-binding enzyme C-terminal" evidence="4">
    <location>
        <begin position="374"/>
        <end position="449"/>
    </location>
</feature>
<organism evidence="5 6">
    <name type="scientific">Tsukamurella soli</name>
    <dbReference type="NCBI Taxonomy" id="644556"/>
    <lineage>
        <taxon>Bacteria</taxon>
        <taxon>Bacillati</taxon>
        <taxon>Actinomycetota</taxon>
        <taxon>Actinomycetes</taxon>
        <taxon>Mycobacteriales</taxon>
        <taxon>Tsukamurellaceae</taxon>
        <taxon>Tsukamurella</taxon>
    </lineage>
</organism>
<protein>
    <submittedName>
        <fullName evidence="5">Acyl-CoA synthetase</fullName>
    </submittedName>
</protein>
<dbReference type="EMBL" id="BAABFR010000002">
    <property type="protein sequence ID" value="GAA4383138.1"/>
    <property type="molecule type" value="Genomic_DNA"/>
</dbReference>
<dbReference type="InterPro" id="IPR020845">
    <property type="entry name" value="AMP-binding_CS"/>
</dbReference>
<dbReference type="Proteomes" id="UP001500635">
    <property type="component" value="Unassembled WGS sequence"/>
</dbReference>
<name>A0ABP8J188_9ACTN</name>
<proteinExistence type="inferred from homology"/>
<dbReference type="PROSITE" id="PS00455">
    <property type="entry name" value="AMP_BINDING"/>
    <property type="match status" value="1"/>
</dbReference>
<dbReference type="InterPro" id="IPR045851">
    <property type="entry name" value="AMP-bd_C_sf"/>
</dbReference>
<dbReference type="InterPro" id="IPR000873">
    <property type="entry name" value="AMP-dep_synth/lig_dom"/>
</dbReference>
<comment type="caution">
    <text evidence="5">The sequence shown here is derived from an EMBL/GenBank/DDBJ whole genome shotgun (WGS) entry which is preliminary data.</text>
</comment>
<dbReference type="InterPro" id="IPR042099">
    <property type="entry name" value="ANL_N_sf"/>
</dbReference>
<comment type="similarity">
    <text evidence="1">Belongs to the ATP-dependent AMP-binding enzyme family.</text>
</comment>
<evidence type="ECO:0000256" key="2">
    <source>
        <dbReference type="ARBA" id="ARBA00022598"/>
    </source>
</evidence>
<dbReference type="Pfam" id="PF13193">
    <property type="entry name" value="AMP-binding_C"/>
    <property type="match status" value="1"/>
</dbReference>
<dbReference type="Gene3D" id="3.30.300.30">
    <property type="match status" value="1"/>
</dbReference>
<accession>A0ABP8J188</accession>
<dbReference type="PANTHER" id="PTHR43201:SF5">
    <property type="entry name" value="MEDIUM-CHAIN ACYL-COA LIGASE ACSF2, MITOCHONDRIAL"/>
    <property type="match status" value="1"/>
</dbReference>
<evidence type="ECO:0000259" key="3">
    <source>
        <dbReference type="Pfam" id="PF00501"/>
    </source>
</evidence>
<dbReference type="InterPro" id="IPR025110">
    <property type="entry name" value="AMP-bd_C"/>
</dbReference>
<dbReference type="PANTHER" id="PTHR43201">
    <property type="entry name" value="ACYL-COA SYNTHETASE"/>
    <property type="match status" value="1"/>
</dbReference>
<keyword evidence="6" id="KW-1185">Reference proteome</keyword>
<evidence type="ECO:0000313" key="5">
    <source>
        <dbReference type="EMBL" id="GAA4383138.1"/>
    </source>
</evidence>
<evidence type="ECO:0000313" key="6">
    <source>
        <dbReference type="Proteomes" id="UP001500635"/>
    </source>
</evidence>
<reference evidence="6" key="1">
    <citation type="journal article" date="2019" name="Int. J. Syst. Evol. Microbiol.">
        <title>The Global Catalogue of Microorganisms (GCM) 10K type strain sequencing project: providing services to taxonomists for standard genome sequencing and annotation.</title>
        <authorList>
            <consortium name="The Broad Institute Genomics Platform"/>
            <consortium name="The Broad Institute Genome Sequencing Center for Infectious Disease"/>
            <person name="Wu L."/>
            <person name="Ma J."/>
        </authorList>
    </citation>
    <scope>NUCLEOTIDE SEQUENCE [LARGE SCALE GENOMIC DNA]</scope>
    <source>
        <strain evidence="6">JCM 17688</strain>
    </source>
</reference>
<sequence>MRNEIGFVEVNLAATPIGAIPVPVNWHWTGADLEHLLGDSGVKVAVVHTDLIDGVEEQAPDGLQIVEAQVPDEVRTAYGLGEVPLTGRYPVLHELIAAFDPAEVSTEAPPMGVIYTSGTTGLAKGIVREPVRRDQTAGLLTFIKELIHLDPEWTCILPAPLYHTAPNVNVTFAAALGMNMIIMPKFDPEEFLRLVQESRVDTVQMVPTMFVRLLQLPGEVRASYDLSSLKAIVHAAAPCPPEVKRAMIDWVGPIVWEYYGGSEGGSWVECGSEDWLAHPGTVGKPCPDCAIKILTPDLEEVPTGETGIIYGRATSFWPEFTYLGNDAKRREIDAGEGFVTVGDVGHVDEDGFLYLSDRLNDMVISGGVNIYPAEIESCLLGLDGVADVAVFGIPDERMGEALAAHVELVPGAVLSEDDVRRHVRENLASYKVPKVVVFDERLPREDSGKLFKRRLKVKYWPDRVGA</sequence>
<dbReference type="SUPFAM" id="SSF56801">
    <property type="entry name" value="Acetyl-CoA synthetase-like"/>
    <property type="match status" value="1"/>
</dbReference>
<keyword evidence="2" id="KW-0436">Ligase</keyword>
<feature type="domain" description="AMP-dependent synthetase/ligase" evidence="3">
    <location>
        <begin position="1"/>
        <end position="312"/>
    </location>
</feature>
<gene>
    <name evidence="5" type="ORF">GCM10023147_01900</name>
</gene>
<dbReference type="Pfam" id="PF00501">
    <property type="entry name" value="AMP-binding"/>
    <property type="match status" value="1"/>
</dbReference>
<evidence type="ECO:0000256" key="1">
    <source>
        <dbReference type="ARBA" id="ARBA00006432"/>
    </source>
</evidence>